<dbReference type="OrthoDB" id="9786218at2"/>
<dbReference type="RefSeq" id="WP_141199655.1">
    <property type="nucleotide sequence ID" value="NZ_CP041186.1"/>
</dbReference>
<reference evidence="2 3" key="1">
    <citation type="submission" date="2019-06" db="EMBL/GenBank/DDBJ databases">
        <title>Persicimonas caeni gen. nov., sp. nov., a predatory bacterium isolated from solar saltern.</title>
        <authorList>
            <person name="Wang S."/>
        </authorList>
    </citation>
    <scope>NUCLEOTIDE SEQUENCE [LARGE SCALE GENOMIC DNA]</scope>
    <source>
        <strain evidence="2 3">YN101</strain>
    </source>
</reference>
<accession>A0A5B8YDS8</accession>
<accession>A0A4Y6PXZ4</accession>
<feature type="transmembrane region" description="Helical" evidence="1">
    <location>
        <begin position="134"/>
        <end position="150"/>
    </location>
</feature>
<sequence length="536" mass="59140">MAHHSSDSTSTSKPPRRYLQWPLPLAAIWLLAPVVGILIRLSLEPVGPHDYWWHLAMGKLIAATGGIPTENLFLYTLEADAAFFDQPWLGQWAMYALYEAFGHAGPIVLRNALAATAWAGIVGAALMRCRDPRVVGGLALLTAVVSGPVFGVRTQMFAFVPYVLLVGVLFAVATERLRRPWLLVLVPLTALWANLHGTFMLVPVLAGLTGGSLVVEHWIEERTFDPVQIGWWGGTVLAVSLAAMLNPLGPHIFVYVWELTFVSQVSETVTEWQPPSIDTPMGVVVLLTLTASLVVLALRRKKVRLFEAVLFAATAYLAVSAVRQMFWWGAVMLMVVPRHLSALLSLDPWWEDRTSQAQGVAHAVAAAVLVAAAVASQPGLWLHDVGSELRAGVARRTPPAQGLLKVDSPTRLVSQLAERGYPGTIFHDQASGGYLGFALGIGPTDARTNQVAFVDQRMELIPEAVWDEYFQLSRAQQGWREVVERYGIRTMLLSPREQWRLVQVLQGDPAWTLVGVDEAHLLFMRSDQTDHLTQWR</sequence>
<dbReference type="AlphaFoldDB" id="A0A4Y6PXZ4"/>
<feature type="transmembrane region" description="Helical" evidence="1">
    <location>
        <begin position="21"/>
        <end position="43"/>
    </location>
</feature>
<keyword evidence="1" id="KW-0472">Membrane</keyword>
<evidence type="ECO:0000313" key="2">
    <source>
        <dbReference type="EMBL" id="QDG53194.1"/>
    </source>
</evidence>
<name>A0A4Y6PXZ4_PERCE</name>
<feature type="transmembrane region" description="Helical" evidence="1">
    <location>
        <begin position="310"/>
        <end position="336"/>
    </location>
</feature>
<organism evidence="2 3">
    <name type="scientific">Persicimonas caeni</name>
    <dbReference type="NCBI Taxonomy" id="2292766"/>
    <lineage>
        <taxon>Bacteria</taxon>
        <taxon>Deltaproteobacteria</taxon>
        <taxon>Bradymonadales</taxon>
        <taxon>Bradymonadaceae</taxon>
        <taxon>Persicimonas</taxon>
    </lineage>
</organism>
<protein>
    <recommendedName>
        <fullName evidence="4">Glycosyltransferase RgtA/B/C/D-like domain-containing protein</fullName>
    </recommendedName>
</protein>
<feature type="transmembrane region" description="Helical" evidence="1">
    <location>
        <begin position="107"/>
        <end position="127"/>
    </location>
</feature>
<feature type="transmembrane region" description="Helical" evidence="1">
    <location>
        <begin position="156"/>
        <end position="173"/>
    </location>
</feature>
<keyword evidence="1" id="KW-1133">Transmembrane helix</keyword>
<evidence type="ECO:0000256" key="1">
    <source>
        <dbReference type="SAM" id="Phobius"/>
    </source>
</evidence>
<evidence type="ECO:0000313" key="3">
    <source>
        <dbReference type="Proteomes" id="UP000315995"/>
    </source>
</evidence>
<gene>
    <name evidence="2" type="ORF">FIV42_21330</name>
</gene>
<feature type="transmembrane region" description="Helical" evidence="1">
    <location>
        <begin position="277"/>
        <end position="298"/>
    </location>
</feature>
<keyword evidence="3" id="KW-1185">Reference proteome</keyword>
<proteinExistence type="predicted"/>
<feature type="transmembrane region" description="Helical" evidence="1">
    <location>
        <begin position="180"/>
        <end position="195"/>
    </location>
</feature>
<dbReference type="Proteomes" id="UP000315995">
    <property type="component" value="Chromosome"/>
</dbReference>
<evidence type="ECO:0008006" key="4">
    <source>
        <dbReference type="Google" id="ProtNLM"/>
    </source>
</evidence>
<keyword evidence="1" id="KW-0812">Transmembrane</keyword>
<dbReference type="EMBL" id="CP041186">
    <property type="protein sequence ID" value="QDG53194.1"/>
    <property type="molecule type" value="Genomic_DNA"/>
</dbReference>